<dbReference type="InterPro" id="IPR036390">
    <property type="entry name" value="WH_DNA-bd_sf"/>
</dbReference>
<feature type="transmembrane region" description="Helical" evidence="1">
    <location>
        <begin position="69"/>
        <end position="90"/>
    </location>
</feature>
<dbReference type="PANTHER" id="PTHR36216:SF1">
    <property type="entry name" value="HTH ARSR-TYPE DOMAIN-CONTAINING PROTEIN"/>
    <property type="match status" value="1"/>
</dbReference>
<dbReference type="InterPro" id="IPR036388">
    <property type="entry name" value="WH-like_DNA-bd_sf"/>
</dbReference>
<accession>A0AAF0FR10</accession>
<dbReference type="PANTHER" id="PTHR36216">
    <property type="entry name" value="TRANSCRIPTIONAL REGULATOR, TRMB"/>
    <property type="match status" value="1"/>
</dbReference>
<name>A0AAF0FR10_9EURY</name>
<dbReference type="Pfam" id="PF13412">
    <property type="entry name" value="HTH_24"/>
    <property type="match status" value="1"/>
</dbReference>
<keyword evidence="1" id="KW-1133">Transmembrane helix</keyword>
<feature type="domain" description="HVO-0163 N-terminal HTH" evidence="2">
    <location>
        <begin position="98"/>
        <end position="163"/>
    </location>
</feature>
<proteinExistence type="predicted"/>
<evidence type="ECO:0000259" key="2">
    <source>
        <dbReference type="Pfam" id="PF24266"/>
    </source>
</evidence>
<keyword evidence="4" id="KW-1185">Reference proteome</keyword>
<dbReference type="RefSeq" id="WP_278099243.1">
    <property type="nucleotide sequence ID" value="NZ_CP091092.1"/>
</dbReference>
<dbReference type="Gene3D" id="1.10.10.10">
    <property type="entry name" value="Winged helix-like DNA-binding domain superfamily/Winged helix DNA-binding domain"/>
    <property type="match status" value="2"/>
</dbReference>
<keyword evidence="1" id="KW-0472">Membrane</keyword>
<dbReference type="Proteomes" id="UP001218895">
    <property type="component" value="Chromosome"/>
</dbReference>
<sequence>MDLKGVAIALILIFIFAYINQTSVSSNIVVTPSEDPVDFSREDVVTVSEWWEIPLNFYAVSYIAEKIPFLIPLANLIAVMAGFLFGIRFIKNKNVLDNEKRAEIFQIIQDNPGINKKGIENLTKINSNSLEYHLKMLESKDKITSQKESKKRHYFENHNKYSQENQLARMILDCSKTKEILNYISVNPGCTHKDLLEYTKMSGSTISWHTGKLRIGDLIDIKKDKNSSHHYIKPKAGFLLTESQNPYNTKDYFDDSVHNL</sequence>
<dbReference type="KEGG" id="manq:L1994_09690"/>
<evidence type="ECO:0000256" key="1">
    <source>
        <dbReference type="SAM" id="Phobius"/>
    </source>
</evidence>
<dbReference type="EMBL" id="CP091092">
    <property type="protein sequence ID" value="WFN36406.1"/>
    <property type="molecule type" value="Genomic_DNA"/>
</dbReference>
<gene>
    <name evidence="3" type="ORF">L1994_09690</name>
</gene>
<organism evidence="3 4">
    <name type="scientific">Methanomicrobium antiquum</name>
    <dbReference type="NCBI Taxonomy" id="487686"/>
    <lineage>
        <taxon>Archaea</taxon>
        <taxon>Methanobacteriati</taxon>
        <taxon>Methanobacteriota</taxon>
        <taxon>Stenosarchaea group</taxon>
        <taxon>Methanomicrobia</taxon>
        <taxon>Methanomicrobiales</taxon>
        <taxon>Methanomicrobiaceae</taxon>
        <taxon>Methanomicrobium</taxon>
    </lineage>
</organism>
<evidence type="ECO:0000313" key="3">
    <source>
        <dbReference type="EMBL" id="WFN36406.1"/>
    </source>
</evidence>
<dbReference type="CDD" id="cd00090">
    <property type="entry name" value="HTH_ARSR"/>
    <property type="match status" value="1"/>
</dbReference>
<dbReference type="GeneID" id="79950670"/>
<dbReference type="AlphaFoldDB" id="A0AAF0FR10"/>
<dbReference type="InterPro" id="IPR011991">
    <property type="entry name" value="ArsR-like_HTH"/>
</dbReference>
<dbReference type="Pfam" id="PF24266">
    <property type="entry name" value="HTH_HVO_0163_N"/>
    <property type="match status" value="1"/>
</dbReference>
<keyword evidence="1" id="KW-0812">Transmembrane</keyword>
<reference evidence="3" key="1">
    <citation type="submission" date="2022-01" db="EMBL/GenBank/DDBJ databases">
        <title>Complete genome of Methanomicrobium antiquum DSM 21220.</title>
        <authorList>
            <person name="Chen S.-C."/>
            <person name="You Y.-T."/>
            <person name="Zhou Y.-Z."/>
            <person name="Lai M.-C."/>
        </authorList>
    </citation>
    <scope>NUCLEOTIDE SEQUENCE</scope>
    <source>
        <strain evidence="3">DSM 21220</strain>
    </source>
</reference>
<dbReference type="SUPFAM" id="SSF46785">
    <property type="entry name" value="Winged helix' DNA-binding domain"/>
    <property type="match status" value="2"/>
</dbReference>
<protein>
    <submittedName>
        <fullName evidence="3">Winged helix-turn-helix transcriptional regulator</fullName>
    </submittedName>
</protein>
<evidence type="ECO:0000313" key="4">
    <source>
        <dbReference type="Proteomes" id="UP001218895"/>
    </source>
</evidence>
<dbReference type="InterPro" id="IPR056504">
    <property type="entry name" value="HTH_HVO_0163_N"/>
</dbReference>